<dbReference type="SUPFAM" id="SSF46894">
    <property type="entry name" value="C-terminal effector domain of the bipartite response regulators"/>
    <property type="match status" value="1"/>
</dbReference>
<gene>
    <name evidence="5" type="ORF">GWK08_01220</name>
</gene>
<evidence type="ECO:0000256" key="2">
    <source>
        <dbReference type="ARBA" id="ARBA00023125"/>
    </source>
</evidence>
<dbReference type="Gene3D" id="1.10.10.10">
    <property type="entry name" value="Winged helix-like DNA-binding domain superfamily/Winged helix DNA-binding domain"/>
    <property type="match status" value="1"/>
</dbReference>
<reference evidence="5 6" key="1">
    <citation type="submission" date="2020-01" db="EMBL/GenBank/DDBJ databases">
        <title>Leptobacterium flavescens.</title>
        <authorList>
            <person name="Wang G."/>
        </authorList>
    </citation>
    <scope>NUCLEOTIDE SEQUENCE [LARGE SCALE GENOMIC DNA]</scope>
    <source>
        <strain evidence="5 6">KCTC 22160</strain>
    </source>
</reference>
<dbReference type="Pfam" id="PF00196">
    <property type="entry name" value="GerE"/>
    <property type="match status" value="1"/>
</dbReference>
<dbReference type="RefSeq" id="WP_163605087.1">
    <property type="nucleotide sequence ID" value="NZ_JAABOO010000001.1"/>
</dbReference>
<dbReference type="Gene3D" id="3.30.450.20">
    <property type="entry name" value="PAS domain"/>
    <property type="match status" value="1"/>
</dbReference>
<dbReference type="PRINTS" id="PR00038">
    <property type="entry name" value="HTHLUXR"/>
</dbReference>
<protein>
    <submittedName>
        <fullName evidence="5">PAS domain-containing protein</fullName>
    </submittedName>
</protein>
<comment type="caution">
    <text evidence="5">The sequence shown here is derived from an EMBL/GenBank/DDBJ whole genome shotgun (WGS) entry which is preliminary data.</text>
</comment>
<dbReference type="InterPro" id="IPR000792">
    <property type="entry name" value="Tscrpt_reg_LuxR_C"/>
</dbReference>
<dbReference type="GO" id="GO:0006355">
    <property type="term" value="P:regulation of DNA-templated transcription"/>
    <property type="evidence" value="ECO:0007669"/>
    <property type="project" value="InterPro"/>
</dbReference>
<keyword evidence="1" id="KW-0805">Transcription regulation</keyword>
<dbReference type="InterPro" id="IPR036388">
    <property type="entry name" value="WH-like_DNA-bd_sf"/>
</dbReference>
<keyword evidence="6" id="KW-1185">Reference proteome</keyword>
<dbReference type="Pfam" id="PF08447">
    <property type="entry name" value="PAS_3"/>
    <property type="match status" value="1"/>
</dbReference>
<dbReference type="PROSITE" id="PS50043">
    <property type="entry name" value="HTH_LUXR_2"/>
    <property type="match status" value="1"/>
</dbReference>
<keyword evidence="3" id="KW-0804">Transcription</keyword>
<dbReference type="CDD" id="cd06170">
    <property type="entry name" value="LuxR_C_like"/>
    <property type="match status" value="1"/>
</dbReference>
<dbReference type="GO" id="GO:0003677">
    <property type="term" value="F:DNA binding"/>
    <property type="evidence" value="ECO:0007669"/>
    <property type="project" value="UniProtKB-KW"/>
</dbReference>
<dbReference type="InterPro" id="IPR013655">
    <property type="entry name" value="PAS_fold_3"/>
</dbReference>
<accession>A0A6P0UJE4</accession>
<dbReference type="AlphaFoldDB" id="A0A6P0UJE4"/>
<keyword evidence="2" id="KW-0238">DNA-binding</keyword>
<evidence type="ECO:0000256" key="1">
    <source>
        <dbReference type="ARBA" id="ARBA00023015"/>
    </source>
</evidence>
<dbReference type="PANTHER" id="PTHR44688">
    <property type="entry name" value="DNA-BINDING TRANSCRIPTIONAL ACTIVATOR DEVR_DOSR"/>
    <property type="match status" value="1"/>
</dbReference>
<organism evidence="5 6">
    <name type="scientific">Leptobacterium flavescens</name>
    <dbReference type="NCBI Taxonomy" id="472055"/>
    <lineage>
        <taxon>Bacteria</taxon>
        <taxon>Pseudomonadati</taxon>
        <taxon>Bacteroidota</taxon>
        <taxon>Flavobacteriia</taxon>
        <taxon>Flavobacteriales</taxon>
        <taxon>Flavobacteriaceae</taxon>
        <taxon>Leptobacterium</taxon>
    </lineage>
</organism>
<evidence type="ECO:0000259" key="4">
    <source>
        <dbReference type="PROSITE" id="PS50043"/>
    </source>
</evidence>
<sequence length="234" mass="27534">MKNAYQIAYGKSNADVLAREELLWPEIKKKIFKLCECSKNIMISIFDIRKKTFLSCSCSYEDLLGYRPAEIIDGGWKFWYNLIDPREARIIQKQISNFIFSRQREINSIYLNYHIKTPSGKWCFIKHELELYHINNEILLLNYLYDFSDRESIEKCLGKKINSVYYNNLLDVDISSRELEVLKLIANGFSSKQIADKLYISGHTATSHRKHLIEKFKVNNTAQLIKRASELMQL</sequence>
<evidence type="ECO:0000313" key="5">
    <source>
        <dbReference type="EMBL" id="NER12048.1"/>
    </source>
</evidence>
<dbReference type="PANTHER" id="PTHR44688:SF16">
    <property type="entry name" value="DNA-BINDING TRANSCRIPTIONAL ACTIVATOR DEVR_DOSR"/>
    <property type="match status" value="1"/>
</dbReference>
<dbReference type="InterPro" id="IPR016032">
    <property type="entry name" value="Sig_transdc_resp-reg_C-effctor"/>
</dbReference>
<dbReference type="Proteomes" id="UP000468581">
    <property type="component" value="Unassembled WGS sequence"/>
</dbReference>
<dbReference type="InterPro" id="IPR035965">
    <property type="entry name" value="PAS-like_dom_sf"/>
</dbReference>
<feature type="domain" description="HTH luxR-type" evidence="4">
    <location>
        <begin position="167"/>
        <end position="232"/>
    </location>
</feature>
<name>A0A6P0UJE4_9FLAO</name>
<dbReference type="EMBL" id="JAABOO010000001">
    <property type="protein sequence ID" value="NER12048.1"/>
    <property type="molecule type" value="Genomic_DNA"/>
</dbReference>
<dbReference type="SMART" id="SM00421">
    <property type="entry name" value="HTH_LUXR"/>
    <property type="match status" value="1"/>
</dbReference>
<evidence type="ECO:0000313" key="6">
    <source>
        <dbReference type="Proteomes" id="UP000468581"/>
    </source>
</evidence>
<proteinExistence type="predicted"/>
<evidence type="ECO:0000256" key="3">
    <source>
        <dbReference type="ARBA" id="ARBA00023163"/>
    </source>
</evidence>
<dbReference type="SUPFAM" id="SSF55785">
    <property type="entry name" value="PYP-like sensor domain (PAS domain)"/>
    <property type="match status" value="1"/>
</dbReference>